<accession>A0A7W6JQS2</accession>
<evidence type="ECO:0000313" key="4">
    <source>
        <dbReference type="Proteomes" id="UP000557392"/>
    </source>
</evidence>
<dbReference type="RefSeq" id="WP_183993904.1">
    <property type="nucleotide sequence ID" value="NZ_JACIEH010000001.1"/>
</dbReference>
<protein>
    <submittedName>
        <fullName evidence="3">Glutathione S-transferase</fullName>
    </submittedName>
</protein>
<feature type="domain" description="GST N-terminal" evidence="1">
    <location>
        <begin position="1"/>
        <end position="77"/>
    </location>
</feature>
<evidence type="ECO:0000313" key="3">
    <source>
        <dbReference type="EMBL" id="MBB4096770.1"/>
    </source>
</evidence>
<sequence>MLIIGNHVSPYARKVFVALDHKGVEYEMDPIVPFYGTEDFTRVSPLRRIPVLIDGDLVLNDSTVIAEYVDERWPEPPLMPKSPADRAKARWMEEFADSRLGDLIIWRLFYQRTIVPYVWKREPDHALIERVTTRDLPEALDWIEARVPADGFLFDHVCTADFTYACFFRNASLAGFEIDAERWPRTAGWLERVRAVPAFAGTMPYERAIFGVRSADRADALRAVGARVAEHSYGGREPCRSIMLDDGPGDRES</sequence>
<dbReference type="Gene3D" id="1.20.1050.10">
    <property type="match status" value="1"/>
</dbReference>
<feature type="domain" description="GST C-terminal" evidence="2">
    <location>
        <begin position="82"/>
        <end position="212"/>
    </location>
</feature>
<dbReference type="CDD" id="cd00299">
    <property type="entry name" value="GST_C_family"/>
    <property type="match status" value="1"/>
</dbReference>
<dbReference type="SUPFAM" id="SSF52833">
    <property type="entry name" value="Thioredoxin-like"/>
    <property type="match status" value="1"/>
</dbReference>
<evidence type="ECO:0000259" key="2">
    <source>
        <dbReference type="PROSITE" id="PS50405"/>
    </source>
</evidence>
<dbReference type="GO" id="GO:0006559">
    <property type="term" value="P:L-phenylalanine catabolic process"/>
    <property type="evidence" value="ECO:0007669"/>
    <property type="project" value="TreeGrafter"/>
</dbReference>
<dbReference type="PANTHER" id="PTHR42673">
    <property type="entry name" value="MALEYLACETOACETATE ISOMERASE"/>
    <property type="match status" value="1"/>
</dbReference>
<name>A0A7W6JQS2_9SPHN</name>
<dbReference type="Proteomes" id="UP000557392">
    <property type="component" value="Unassembled WGS sequence"/>
</dbReference>
<dbReference type="GO" id="GO:0004364">
    <property type="term" value="F:glutathione transferase activity"/>
    <property type="evidence" value="ECO:0007669"/>
    <property type="project" value="TreeGrafter"/>
</dbReference>
<dbReference type="InterPro" id="IPR010987">
    <property type="entry name" value="Glutathione-S-Trfase_C-like"/>
</dbReference>
<dbReference type="PANTHER" id="PTHR42673:SF21">
    <property type="entry name" value="GLUTATHIONE S-TRANSFERASE YFCF"/>
    <property type="match status" value="1"/>
</dbReference>
<comment type="caution">
    <text evidence="3">The sequence shown here is derived from an EMBL/GenBank/DDBJ whole genome shotgun (WGS) entry which is preliminary data.</text>
</comment>
<dbReference type="GO" id="GO:0016034">
    <property type="term" value="F:maleylacetoacetate isomerase activity"/>
    <property type="evidence" value="ECO:0007669"/>
    <property type="project" value="TreeGrafter"/>
</dbReference>
<evidence type="ECO:0000259" key="1">
    <source>
        <dbReference type="PROSITE" id="PS50404"/>
    </source>
</evidence>
<dbReference type="SFLD" id="SFLDS00019">
    <property type="entry name" value="Glutathione_Transferase_(cytos"/>
    <property type="match status" value="1"/>
</dbReference>
<dbReference type="PROSITE" id="PS50405">
    <property type="entry name" value="GST_CTER"/>
    <property type="match status" value="1"/>
</dbReference>
<dbReference type="InterPro" id="IPR036249">
    <property type="entry name" value="Thioredoxin-like_sf"/>
</dbReference>
<dbReference type="PROSITE" id="PS50404">
    <property type="entry name" value="GST_NTER"/>
    <property type="match status" value="1"/>
</dbReference>
<organism evidence="3 4">
    <name type="scientific">Sphingomonas kyeonggiensis</name>
    <dbReference type="NCBI Taxonomy" id="1268553"/>
    <lineage>
        <taxon>Bacteria</taxon>
        <taxon>Pseudomonadati</taxon>
        <taxon>Pseudomonadota</taxon>
        <taxon>Alphaproteobacteria</taxon>
        <taxon>Sphingomonadales</taxon>
        <taxon>Sphingomonadaceae</taxon>
        <taxon>Sphingomonas</taxon>
    </lineage>
</organism>
<keyword evidence="3" id="KW-0808">Transferase</keyword>
<dbReference type="CDD" id="cd00570">
    <property type="entry name" value="GST_N_family"/>
    <property type="match status" value="1"/>
</dbReference>
<proteinExistence type="predicted"/>
<gene>
    <name evidence="3" type="ORF">GGR46_000303</name>
</gene>
<dbReference type="InterPro" id="IPR004045">
    <property type="entry name" value="Glutathione_S-Trfase_N"/>
</dbReference>
<dbReference type="SUPFAM" id="SSF47616">
    <property type="entry name" value="GST C-terminal domain-like"/>
    <property type="match status" value="1"/>
</dbReference>
<dbReference type="InterPro" id="IPR040079">
    <property type="entry name" value="Glutathione_S-Trfase"/>
</dbReference>
<reference evidence="3 4" key="1">
    <citation type="submission" date="2020-08" db="EMBL/GenBank/DDBJ databases">
        <title>Genomic Encyclopedia of Type Strains, Phase IV (KMG-IV): sequencing the most valuable type-strain genomes for metagenomic binning, comparative biology and taxonomic classification.</title>
        <authorList>
            <person name="Goeker M."/>
        </authorList>
    </citation>
    <scope>NUCLEOTIDE SEQUENCE [LARGE SCALE GENOMIC DNA]</scope>
    <source>
        <strain evidence="3 4">DSM 101806</strain>
    </source>
</reference>
<dbReference type="GO" id="GO:0006749">
    <property type="term" value="P:glutathione metabolic process"/>
    <property type="evidence" value="ECO:0007669"/>
    <property type="project" value="TreeGrafter"/>
</dbReference>
<dbReference type="Gene3D" id="3.40.30.10">
    <property type="entry name" value="Glutaredoxin"/>
    <property type="match status" value="1"/>
</dbReference>
<dbReference type="Pfam" id="PF13410">
    <property type="entry name" value="GST_C_2"/>
    <property type="match status" value="1"/>
</dbReference>
<dbReference type="AlphaFoldDB" id="A0A7W6JQS2"/>
<dbReference type="InterPro" id="IPR036282">
    <property type="entry name" value="Glutathione-S-Trfase_C_sf"/>
</dbReference>
<dbReference type="SFLD" id="SFLDG00358">
    <property type="entry name" value="Main_(cytGST)"/>
    <property type="match status" value="1"/>
</dbReference>
<keyword evidence="4" id="KW-1185">Reference proteome</keyword>
<dbReference type="EMBL" id="JACIEH010000001">
    <property type="protein sequence ID" value="MBB4096770.1"/>
    <property type="molecule type" value="Genomic_DNA"/>
</dbReference>
<dbReference type="Pfam" id="PF13417">
    <property type="entry name" value="GST_N_3"/>
    <property type="match status" value="1"/>
</dbReference>